<evidence type="ECO:0000259" key="3">
    <source>
        <dbReference type="PROSITE" id="PS50106"/>
    </source>
</evidence>
<dbReference type="GO" id="GO:0004222">
    <property type="term" value="F:metalloendopeptidase activity"/>
    <property type="evidence" value="ECO:0007669"/>
    <property type="project" value="InterPro"/>
</dbReference>
<protein>
    <submittedName>
        <fullName evidence="4">Putative serine protease HhoA</fullName>
    </submittedName>
</protein>
<accession>A0A5C6B086</accession>
<dbReference type="InterPro" id="IPR004387">
    <property type="entry name" value="Pept_M50_Zn"/>
</dbReference>
<feature type="compositionally biased region" description="Low complexity" evidence="2">
    <location>
        <begin position="112"/>
        <end position="125"/>
    </location>
</feature>
<keyword evidence="4" id="KW-0378">Hydrolase</keyword>
<feature type="compositionally biased region" description="Basic and acidic residues" evidence="2">
    <location>
        <begin position="388"/>
        <end position="397"/>
    </location>
</feature>
<dbReference type="InterPro" id="IPR036034">
    <property type="entry name" value="PDZ_sf"/>
</dbReference>
<dbReference type="InterPro" id="IPR041489">
    <property type="entry name" value="PDZ_6"/>
</dbReference>
<keyword evidence="5" id="KW-1185">Reference proteome</keyword>
<organism evidence="4 5">
    <name type="scientific">Stieleria varia</name>
    <dbReference type="NCBI Taxonomy" id="2528005"/>
    <lineage>
        <taxon>Bacteria</taxon>
        <taxon>Pseudomonadati</taxon>
        <taxon>Planctomycetota</taxon>
        <taxon>Planctomycetia</taxon>
        <taxon>Pirellulales</taxon>
        <taxon>Pirellulaceae</taxon>
        <taxon>Stieleria</taxon>
    </lineage>
</organism>
<dbReference type="SMART" id="SM00228">
    <property type="entry name" value="PDZ"/>
    <property type="match status" value="2"/>
</dbReference>
<gene>
    <name evidence="4" type="primary">hhoA_1</name>
    <name evidence="4" type="ORF">Pla52n_27380</name>
</gene>
<name>A0A5C6B086_9BACT</name>
<dbReference type="InterPro" id="IPR001478">
    <property type="entry name" value="PDZ"/>
</dbReference>
<evidence type="ECO:0000313" key="5">
    <source>
        <dbReference type="Proteomes" id="UP000320176"/>
    </source>
</evidence>
<feature type="compositionally biased region" description="Gly residues" evidence="2">
    <location>
        <begin position="407"/>
        <end position="420"/>
    </location>
</feature>
<dbReference type="OrthoDB" id="255926at2"/>
<feature type="region of interest" description="Disordered" evidence="2">
    <location>
        <begin position="41"/>
        <end position="142"/>
    </location>
</feature>
<feature type="region of interest" description="Disordered" evidence="2">
    <location>
        <begin position="370"/>
        <end position="497"/>
    </location>
</feature>
<dbReference type="PANTHER" id="PTHR42837:SF2">
    <property type="entry name" value="MEMBRANE METALLOPROTEASE ARASP2, CHLOROPLASTIC-RELATED"/>
    <property type="match status" value="1"/>
</dbReference>
<dbReference type="EMBL" id="SJPN01000003">
    <property type="protein sequence ID" value="TWU04696.1"/>
    <property type="molecule type" value="Genomic_DNA"/>
</dbReference>
<dbReference type="PROSITE" id="PS50106">
    <property type="entry name" value="PDZ"/>
    <property type="match status" value="1"/>
</dbReference>
<dbReference type="Gene3D" id="2.30.42.10">
    <property type="match status" value="2"/>
</dbReference>
<feature type="compositionally biased region" description="Low complexity" evidence="2">
    <location>
        <begin position="430"/>
        <end position="446"/>
    </location>
</feature>
<dbReference type="RefSeq" id="WP_146520069.1">
    <property type="nucleotide sequence ID" value="NZ_CP151726.1"/>
</dbReference>
<evidence type="ECO:0000256" key="2">
    <source>
        <dbReference type="SAM" id="MobiDB-lite"/>
    </source>
</evidence>
<feature type="compositionally biased region" description="Low complexity" evidence="2">
    <location>
        <begin position="376"/>
        <end position="387"/>
    </location>
</feature>
<dbReference type="GO" id="GO:0016020">
    <property type="term" value="C:membrane"/>
    <property type="evidence" value="ECO:0007669"/>
    <property type="project" value="InterPro"/>
</dbReference>
<feature type="region of interest" description="Disordered" evidence="2">
    <location>
        <begin position="261"/>
        <end position="280"/>
    </location>
</feature>
<dbReference type="Pfam" id="PF13180">
    <property type="entry name" value="PDZ_2"/>
    <property type="match status" value="1"/>
</dbReference>
<evidence type="ECO:0000256" key="1">
    <source>
        <dbReference type="ARBA" id="ARBA00001947"/>
    </source>
</evidence>
<dbReference type="GO" id="GO:0006508">
    <property type="term" value="P:proteolysis"/>
    <property type="evidence" value="ECO:0007669"/>
    <property type="project" value="UniProtKB-KW"/>
</dbReference>
<reference evidence="4 5" key="1">
    <citation type="submission" date="2019-02" db="EMBL/GenBank/DDBJ databases">
        <title>Deep-cultivation of Planctomycetes and their phenomic and genomic characterization uncovers novel biology.</title>
        <authorList>
            <person name="Wiegand S."/>
            <person name="Jogler M."/>
            <person name="Boedeker C."/>
            <person name="Pinto D."/>
            <person name="Vollmers J."/>
            <person name="Rivas-Marin E."/>
            <person name="Kohn T."/>
            <person name="Peeters S.H."/>
            <person name="Heuer A."/>
            <person name="Rast P."/>
            <person name="Oberbeckmann S."/>
            <person name="Bunk B."/>
            <person name="Jeske O."/>
            <person name="Meyerdierks A."/>
            <person name="Storesund J.E."/>
            <person name="Kallscheuer N."/>
            <person name="Luecker S."/>
            <person name="Lage O.M."/>
            <person name="Pohl T."/>
            <person name="Merkel B.J."/>
            <person name="Hornburger P."/>
            <person name="Mueller R.-W."/>
            <person name="Bruemmer F."/>
            <person name="Labrenz M."/>
            <person name="Spormann A.M."/>
            <person name="Op Den Camp H."/>
            <person name="Overmann J."/>
            <person name="Amann R."/>
            <person name="Jetten M.S.M."/>
            <person name="Mascher T."/>
            <person name="Medema M.H."/>
            <person name="Devos D.P."/>
            <person name="Kaster A.-K."/>
            <person name="Ovreas L."/>
            <person name="Rohde M."/>
            <person name="Galperin M.Y."/>
            <person name="Jogler C."/>
        </authorList>
    </citation>
    <scope>NUCLEOTIDE SEQUENCE [LARGE SCALE GENOMIC DNA]</scope>
    <source>
        <strain evidence="4 5">Pla52n</strain>
    </source>
</reference>
<proteinExistence type="predicted"/>
<feature type="compositionally biased region" description="Pro residues" evidence="2">
    <location>
        <begin position="41"/>
        <end position="53"/>
    </location>
</feature>
<feature type="domain" description="PDZ" evidence="3">
    <location>
        <begin position="292"/>
        <end position="350"/>
    </location>
</feature>
<feature type="compositionally biased region" description="Low complexity" evidence="2">
    <location>
        <begin position="472"/>
        <end position="481"/>
    </location>
</feature>
<dbReference type="SUPFAM" id="SSF50156">
    <property type="entry name" value="PDZ domain-like"/>
    <property type="match status" value="2"/>
</dbReference>
<evidence type="ECO:0000313" key="4">
    <source>
        <dbReference type="EMBL" id="TWU04696.1"/>
    </source>
</evidence>
<dbReference type="Pfam" id="PF17820">
    <property type="entry name" value="PDZ_6"/>
    <property type="match status" value="1"/>
</dbReference>
<comment type="caution">
    <text evidence="4">The sequence shown here is derived from an EMBL/GenBank/DDBJ whole genome shotgun (WGS) entry which is preliminary data.</text>
</comment>
<dbReference type="AlphaFoldDB" id="A0A5C6B086"/>
<dbReference type="PANTHER" id="PTHR42837">
    <property type="entry name" value="REGULATOR OF SIGMA-E PROTEASE RSEP"/>
    <property type="match status" value="1"/>
</dbReference>
<dbReference type="CDD" id="cd06779">
    <property type="entry name" value="cpPDZ_Deg_HtrA-like"/>
    <property type="match status" value="1"/>
</dbReference>
<comment type="cofactor">
    <cofactor evidence="1">
        <name>Zn(2+)</name>
        <dbReference type="ChEBI" id="CHEBI:29105"/>
    </cofactor>
</comment>
<dbReference type="Proteomes" id="UP000320176">
    <property type="component" value="Unassembled WGS sequence"/>
</dbReference>
<sequence length="523" mass="54329">MKTRRWIAIITVSLLMPLLLPESGHGQGLFRRLRDRLAPQILPPRATPLPPRVPLRTTPAAPRTTTPATGTPPLTRTAPSTAANTATPSTRSSRSLSTALPRASQINPTPGSPASPVAQASASSPAPNPSAPNTLVPTKPLEMSNLGGSILQPFDDTDGSSTDETLRPTIGIQAVEANPGYPGIQVVEIKEYSRADEAGLQKGDYIFAIDQVATPSLASVVEVLGKYQPGDTVRLRIGRDGEVADLDVPLVASPALATLAKPPVASPDSGTQSDPLSPRIGADVRNIPGVRGVAVTDVQPGSPAQQAGMQVDDRIIAIDGQMIQDTAALAEILTTQQPGDSVELQFVRSGQLLSSTVQLVSLAQLQQKTLDAPSDETQGAAAAGETSETAHADDHESAQPSSSKGGLLSGVGSVLGGMFGKNGNTPKPAAPDAAASPAESPSESDPLALPADDTMRAPEIVDAFETLPIPVPEAIEPAAPASQDGLPETASKDDLEKQAEVERLRQELEDLKSKLKELESDKD</sequence>
<keyword evidence="4" id="KW-0645">Protease</keyword>
<feature type="compositionally biased region" description="Low complexity" evidence="2">
    <location>
        <begin position="54"/>
        <end position="104"/>
    </location>
</feature>